<organism evidence="1 2">
    <name type="scientific">Hymenobacter koreensis</name>
    <dbReference type="NCBI Taxonomy" id="1084523"/>
    <lineage>
        <taxon>Bacteria</taxon>
        <taxon>Pseudomonadati</taxon>
        <taxon>Bacteroidota</taxon>
        <taxon>Cytophagia</taxon>
        <taxon>Cytophagales</taxon>
        <taxon>Hymenobacteraceae</taxon>
        <taxon>Hymenobacter</taxon>
    </lineage>
</organism>
<protein>
    <submittedName>
        <fullName evidence="1">Uncharacterized protein</fullName>
    </submittedName>
</protein>
<name>A0ABP8IXX4_9BACT</name>
<sequence length="77" mass="8186">MFTSGQSSLYVAESGAAVLAGAATRPFVAYLPGPKASQDRRSYYTPAAAAAIELKVENYTIGESDCPFLFGAPNMRY</sequence>
<comment type="caution">
    <text evidence="1">The sequence shown here is derived from an EMBL/GenBank/DDBJ whole genome shotgun (WGS) entry which is preliminary data.</text>
</comment>
<keyword evidence="2" id="KW-1185">Reference proteome</keyword>
<proteinExistence type="predicted"/>
<dbReference type="Proteomes" id="UP001500454">
    <property type="component" value="Unassembled WGS sequence"/>
</dbReference>
<gene>
    <name evidence="1" type="ORF">GCM10023186_16200</name>
</gene>
<reference evidence="2" key="1">
    <citation type="journal article" date="2019" name="Int. J. Syst. Evol. Microbiol.">
        <title>The Global Catalogue of Microorganisms (GCM) 10K type strain sequencing project: providing services to taxonomists for standard genome sequencing and annotation.</title>
        <authorList>
            <consortium name="The Broad Institute Genomics Platform"/>
            <consortium name="The Broad Institute Genome Sequencing Center for Infectious Disease"/>
            <person name="Wu L."/>
            <person name="Ma J."/>
        </authorList>
    </citation>
    <scope>NUCLEOTIDE SEQUENCE [LARGE SCALE GENOMIC DNA]</scope>
    <source>
        <strain evidence="2">JCM 17924</strain>
    </source>
</reference>
<evidence type="ECO:0000313" key="2">
    <source>
        <dbReference type="Proteomes" id="UP001500454"/>
    </source>
</evidence>
<accession>A0ABP8IXX4</accession>
<evidence type="ECO:0000313" key="1">
    <source>
        <dbReference type="EMBL" id="GAA4379046.1"/>
    </source>
</evidence>
<dbReference type="EMBL" id="BAABHA010000002">
    <property type="protein sequence ID" value="GAA4379046.1"/>
    <property type="molecule type" value="Genomic_DNA"/>
</dbReference>